<dbReference type="GO" id="GO:0009252">
    <property type="term" value="P:peptidoglycan biosynthetic process"/>
    <property type="evidence" value="ECO:0007669"/>
    <property type="project" value="UniProtKB-UniRule"/>
</dbReference>
<comment type="pathway">
    <text evidence="1 20 21">Cell wall biogenesis; peptidoglycan biosynthesis.</text>
</comment>
<dbReference type="NCBIfam" id="TIGR01085">
    <property type="entry name" value="murE"/>
    <property type="match status" value="1"/>
</dbReference>
<evidence type="ECO:0000256" key="7">
    <source>
        <dbReference type="ARBA" id="ARBA00022840"/>
    </source>
</evidence>
<dbReference type="InterPro" id="IPR036615">
    <property type="entry name" value="Mur_ligase_C_dom_sf"/>
</dbReference>
<feature type="domain" description="Mur ligase central" evidence="24">
    <location>
        <begin position="106"/>
        <end position="313"/>
    </location>
</feature>
<dbReference type="FunFam" id="3.40.1390.10:FF:000005">
    <property type="entry name" value="UDP-N-acetylmuramoyl-L-alanyl-D-glutamate--2,6-diaminopimelate ligase"/>
    <property type="match status" value="1"/>
</dbReference>
<feature type="binding site" evidence="20">
    <location>
        <begin position="150"/>
        <end position="151"/>
    </location>
    <ligand>
        <name>UDP-N-acetyl-alpha-D-muramoyl-L-alanyl-D-glutamate</name>
        <dbReference type="ChEBI" id="CHEBI:83900"/>
    </ligand>
</feature>
<keyword evidence="12 20" id="KW-0961">Cell wall biogenesis/degradation</keyword>
<dbReference type="GO" id="GO:0071555">
    <property type="term" value="P:cell wall organization"/>
    <property type="evidence" value="ECO:0007669"/>
    <property type="project" value="UniProtKB-KW"/>
</dbReference>
<organism evidence="25 26">
    <name type="scientific">Paenactinomyces guangxiensis</name>
    <dbReference type="NCBI Taxonomy" id="1490290"/>
    <lineage>
        <taxon>Bacteria</taxon>
        <taxon>Bacillati</taxon>
        <taxon>Bacillota</taxon>
        <taxon>Bacilli</taxon>
        <taxon>Bacillales</taxon>
        <taxon>Thermoactinomycetaceae</taxon>
        <taxon>Paenactinomyces</taxon>
    </lineage>
</organism>
<evidence type="ECO:0000256" key="17">
    <source>
        <dbReference type="ARBA" id="ARBA00075482"/>
    </source>
</evidence>
<comment type="PTM">
    <text evidence="20">Carboxylation is probably crucial for Mg(2+) binding and, consequently, for the gamma-phosphate positioning of ATP.</text>
</comment>
<proteinExistence type="inferred from homology"/>
<dbReference type="InterPro" id="IPR005761">
    <property type="entry name" value="UDP-N-AcMur-Glu-dNH2Pim_ligase"/>
</dbReference>
<evidence type="ECO:0000256" key="21">
    <source>
        <dbReference type="RuleBase" id="RU004135"/>
    </source>
</evidence>
<dbReference type="FunFam" id="3.90.190.20:FF:000006">
    <property type="entry name" value="UDP-N-acetylmuramoyl-L-alanyl-D-glutamate--2,6-diaminopimelate ligase"/>
    <property type="match status" value="1"/>
</dbReference>
<keyword evidence="7 20" id="KW-0067">ATP-binding</keyword>
<dbReference type="NCBIfam" id="NF001124">
    <property type="entry name" value="PRK00139.1-2"/>
    <property type="match status" value="1"/>
</dbReference>
<dbReference type="Gene3D" id="3.90.190.20">
    <property type="entry name" value="Mur ligase, C-terminal domain"/>
    <property type="match status" value="1"/>
</dbReference>
<evidence type="ECO:0000256" key="2">
    <source>
        <dbReference type="ARBA" id="ARBA00005898"/>
    </source>
</evidence>
<evidence type="ECO:0000256" key="20">
    <source>
        <dbReference type="HAMAP-Rule" id="MF_00208"/>
    </source>
</evidence>
<comment type="catalytic activity">
    <reaction evidence="13 20">
        <text>UDP-N-acetyl-alpha-D-muramoyl-L-alanyl-D-glutamate + meso-2,6-diaminopimelate + ATP = UDP-N-acetyl-alpha-D-muramoyl-L-alanyl-gamma-D-glutamyl-meso-2,6-diaminopimelate + ADP + phosphate + H(+)</text>
        <dbReference type="Rhea" id="RHEA:23676"/>
        <dbReference type="ChEBI" id="CHEBI:15378"/>
        <dbReference type="ChEBI" id="CHEBI:30616"/>
        <dbReference type="ChEBI" id="CHEBI:43474"/>
        <dbReference type="ChEBI" id="CHEBI:57791"/>
        <dbReference type="ChEBI" id="CHEBI:83900"/>
        <dbReference type="ChEBI" id="CHEBI:83905"/>
        <dbReference type="ChEBI" id="CHEBI:456216"/>
        <dbReference type="EC" id="6.3.2.13"/>
    </reaction>
</comment>
<dbReference type="HAMAP" id="MF_00208">
    <property type="entry name" value="MurE"/>
    <property type="match status" value="1"/>
</dbReference>
<dbReference type="Gene3D" id="3.40.1390.10">
    <property type="entry name" value="MurE/MurF, N-terminal domain"/>
    <property type="match status" value="1"/>
</dbReference>
<dbReference type="GO" id="GO:0005524">
    <property type="term" value="F:ATP binding"/>
    <property type="evidence" value="ECO:0007669"/>
    <property type="project" value="UniProtKB-UniRule"/>
</dbReference>
<comment type="caution">
    <text evidence="25">The sequence shown here is derived from an EMBL/GenBank/DDBJ whole genome shotgun (WGS) entry which is preliminary data.</text>
</comment>
<keyword evidence="3 20" id="KW-0963">Cytoplasm</keyword>
<keyword evidence="5 20" id="KW-0132">Cell division</keyword>
<dbReference type="PANTHER" id="PTHR23135:SF4">
    <property type="entry name" value="UDP-N-ACETYLMURAMOYL-L-ALANYL-D-GLUTAMATE--2,6-DIAMINOPIMELATE LIGASE MURE HOMOLOG, CHLOROPLASTIC"/>
    <property type="match status" value="1"/>
</dbReference>
<feature type="binding site" evidence="20">
    <location>
        <begin position="409"/>
        <end position="412"/>
    </location>
    <ligand>
        <name>meso-2,6-diaminopimelate</name>
        <dbReference type="ChEBI" id="CHEBI:57791"/>
    </ligand>
</feature>
<dbReference type="Pfam" id="PF02875">
    <property type="entry name" value="Mur_ligase_C"/>
    <property type="match status" value="1"/>
</dbReference>
<dbReference type="AlphaFoldDB" id="A0A7W2A781"/>
<evidence type="ECO:0000256" key="15">
    <source>
        <dbReference type="ARBA" id="ARBA00066633"/>
    </source>
</evidence>
<dbReference type="RefSeq" id="WP_181751493.1">
    <property type="nucleotide sequence ID" value="NZ_JACEIQ010000006.1"/>
</dbReference>
<evidence type="ECO:0000256" key="13">
    <source>
        <dbReference type="ARBA" id="ARBA00050251"/>
    </source>
</evidence>
<comment type="subcellular location">
    <subcellularLocation>
        <location evidence="20 21">Cytoplasm</location>
    </subcellularLocation>
</comment>
<keyword evidence="26" id="KW-1185">Reference proteome</keyword>
<feature type="domain" description="Mur ligase C-terminal" evidence="23">
    <location>
        <begin position="336"/>
        <end position="464"/>
    </location>
</feature>
<dbReference type="GO" id="GO:0051301">
    <property type="term" value="P:cell division"/>
    <property type="evidence" value="ECO:0007669"/>
    <property type="project" value="UniProtKB-KW"/>
</dbReference>
<dbReference type="InterPro" id="IPR004101">
    <property type="entry name" value="Mur_ligase_C"/>
</dbReference>
<feature type="binding site" evidence="20">
    <location>
        <position position="466"/>
    </location>
    <ligand>
        <name>meso-2,6-diaminopimelate</name>
        <dbReference type="ChEBI" id="CHEBI:57791"/>
    </ligand>
</feature>
<dbReference type="SUPFAM" id="SSF53623">
    <property type="entry name" value="MurD-like peptide ligases, catalytic domain"/>
    <property type="match status" value="1"/>
</dbReference>
<keyword evidence="11 20" id="KW-0131">Cell cycle</keyword>
<sequence>MFLKDLIRPLVLHKLTGDPHTEIQGIQIDSRQVKPGDLFIALRGFTVDGHRFIAQAVEKGAAAVLAEEPVSPGVPVVQVPDSRRAMAVVASTFYRHPTRELKLIGITGTNGKTTTSHLIHRIFNDVGHKSGLIGTIHMKIGDRTYKVNNTTPEAVDLQKSFRLMRDEGCDYSVIEVSSHALEMGRTRGCRFRTAVFTNLTQDHLDYHETMEEYRAAKGLLFSQLGNNYADLPDENSFAVLNADDDASAYFTRVTPAQVITYGIEKPADVRAENIRVTSAGTAFTLHTYQGSAEIQLRLMGKFNVYNGLAAISSALLEGISLEQIKQSLESISGVNGRFEPVQAGQPFTVIVDYSHTPDSLENALTTIREFAQGRVICVVGCGGDRDRGKRPLMAKIAEKYSDLSVITSDNPRTEDPEAIIADMVEGLKGVAKSRFVTITDRKQAIHYAIGQAEPRDVVLIAGKGHETYQEIHGVRYDFDDREVARTAIFNRQSNEGS</sequence>
<evidence type="ECO:0000313" key="25">
    <source>
        <dbReference type="EMBL" id="MBA4494251.1"/>
    </source>
</evidence>
<dbReference type="SUPFAM" id="SSF53244">
    <property type="entry name" value="MurD-like peptide ligases, peptide-binding domain"/>
    <property type="match status" value="1"/>
</dbReference>
<dbReference type="EMBL" id="JACEIQ010000006">
    <property type="protein sequence ID" value="MBA4494251.1"/>
    <property type="molecule type" value="Genomic_DNA"/>
</dbReference>
<dbReference type="GO" id="GO:0005737">
    <property type="term" value="C:cytoplasm"/>
    <property type="evidence" value="ECO:0007669"/>
    <property type="project" value="UniProtKB-SubCell"/>
</dbReference>
<protein>
    <recommendedName>
        <fullName evidence="16 20">UDP-N-acetylmuramoyl-L-alanyl-D-glutamate--2,6-diaminopimelate ligase</fullName>
        <ecNumber evidence="15 20">6.3.2.13</ecNumber>
    </recommendedName>
    <alternativeName>
        <fullName evidence="17 20">Meso-A2pm-adding enzyme</fullName>
    </alternativeName>
    <alternativeName>
        <fullName evidence="18 20">Meso-diaminopimelate-adding enzyme</fullName>
    </alternativeName>
    <alternativeName>
        <fullName evidence="19 20">UDP-MurNAc-L-Ala-D-Glu:meso-diaminopimelate ligase</fullName>
    </alternativeName>
    <alternativeName>
        <fullName evidence="20">UDP-MurNAc-tripeptide synthetase</fullName>
    </alternativeName>
    <alternativeName>
        <fullName evidence="20">UDP-N-acetylmuramyl-tripeptide synthetase</fullName>
    </alternativeName>
</protein>
<evidence type="ECO:0000256" key="6">
    <source>
        <dbReference type="ARBA" id="ARBA00022741"/>
    </source>
</evidence>
<evidence type="ECO:0000256" key="11">
    <source>
        <dbReference type="ARBA" id="ARBA00023306"/>
    </source>
</evidence>
<comment type="cofactor">
    <cofactor evidence="20">
        <name>Mg(2+)</name>
        <dbReference type="ChEBI" id="CHEBI:18420"/>
    </cofactor>
</comment>
<dbReference type="SUPFAM" id="SSF63418">
    <property type="entry name" value="MurE/MurF N-terminal domain"/>
    <property type="match status" value="1"/>
</dbReference>
<evidence type="ECO:0000256" key="16">
    <source>
        <dbReference type="ARBA" id="ARBA00072883"/>
    </source>
</evidence>
<keyword evidence="4 20" id="KW-0436">Ligase</keyword>
<keyword evidence="10 20" id="KW-0573">Peptidoglycan synthesis</keyword>
<dbReference type="InterPro" id="IPR013221">
    <property type="entry name" value="Mur_ligase_cen"/>
</dbReference>
<feature type="binding site" evidence="20">
    <location>
        <position position="462"/>
    </location>
    <ligand>
        <name>meso-2,6-diaminopimelate</name>
        <dbReference type="ChEBI" id="CHEBI:57791"/>
    </ligand>
</feature>
<feature type="domain" description="Mur ligase N-terminal catalytic" evidence="22">
    <location>
        <begin position="22"/>
        <end position="94"/>
    </location>
</feature>
<dbReference type="GO" id="GO:0008360">
    <property type="term" value="P:regulation of cell shape"/>
    <property type="evidence" value="ECO:0007669"/>
    <property type="project" value="UniProtKB-KW"/>
</dbReference>
<evidence type="ECO:0000256" key="1">
    <source>
        <dbReference type="ARBA" id="ARBA00004752"/>
    </source>
</evidence>
<evidence type="ECO:0000256" key="18">
    <source>
        <dbReference type="ARBA" id="ARBA00076158"/>
    </source>
</evidence>
<gene>
    <name evidence="20" type="primary">murE</name>
    <name evidence="25" type="ORF">H1191_08030</name>
</gene>
<evidence type="ECO:0000256" key="19">
    <source>
        <dbReference type="ARBA" id="ARBA00081560"/>
    </source>
</evidence>
<dbReference type="InterPro" id="IPR036565">
    <property type="entry name" value="Mur-like_cat_sf"/>
</dbReference>
<feature type="binding site" evidence="20">
    <location>
        <position position="385"/>
    </location>
    <ligand>
        <name>meso-2,6-diaminopimelate</name>
        <dbReference type="ChEBI" id="CHEBI:57791"/>
    </ligand>
</feature>
<evidence type="ECO:0000256" key="8">
    <source>
        <dbReference type="ARBA" id="ARBA00022842"/>
    </source>
</evidence>
<dbReference type="NCBIfam" id="NF001126">
    <property type="entry name" value="PRK00139.1-4"/>
    <property type="match status" value="1"/>
</dbReference>
<dbReference type="Pfam" id="PF01225">
    <property type="entry name" value="Mur_ligase"/>
    <property type="match status" value="1"/>
</dbReference>
<dbReference type="InterPro" id="IPR035911">
    <property type="entry name" value="MurE/MurF_N"/>
</dbReference>
<dbReference type="GO" id="GO:0000287">
    <property type="term" value="F:magnesium ion binding"/>
    <property type="evidence" value="ECO:0007669"/>
    <property type="project" value="UniProtKB-UniRule"/>
</dbReference>
<dbReference type="InterPro" id="IPR000713">
    <property type="entry name" value="Mur_ligase_N"/>
</dbReference>
<evidence type="ECO:0000259" key="22">
    <source>
        <dbReference type="Pfam" id="PF01225"/>
    </source>
</evidence>
<evidence type="ECO:0000259" key="23">
    <source>
        <dbReference type="Pfam" id="PF02875"/>
    </source>
</evidence>
<keyword evidence="9 20" id="KW-0133">Cell shape</keyword>
<evidence type="ECO:0000256" key="12">
    <source>
        <dbReference type="ARBA" id="ARBA00023316"/>
    </source>
</evidence>
<name>A0A7W2A781_9BACL</name>
<dbReference type="PANTHER" id="PTHR23135">
    <property type="entry name" value="MUR LIGASE FAMILY MEMBER"/>
    <property type="match status" value="1"/>
</dbReference>
<dbReference type="EC" id="6.3.2.13" evidence="15 20"/>
<dbReference type="UniPathway" id="UPA00219"/>
<evidence type="ECO:0000256" key="4">
    <source>
        <dbReference type="ARBA" id="ARBA00022598"/>
    </source>
</evidence>
<feature type="binding site" evidence="20">
    <location>
        <position position="149"/>
    </location>
    <ligand>
        <name>UDP-N-acetyl-alpha-D-muramoyl-L-alanyl-D-glutamate</name>
        <dbReference type="ChEBI" id="CHEBI:83900"/>
    </ligand>
</feature>
<feature type="short sequence motif" description="Meso-diaminopimelate recognition motif" evidence="20">
    <location>
        <begin position="409"/>
        <end position="412"/>
    </location>
</feature>
<comment type="function">
    <text evidence="14 20">Catalyzes the addition of meso-diaminopimelic acid to the nucleotide precursor UDP-N-acetylmuramoyl-L-alanyl-D-glutamate (UMAG) in the biosynthesis of bacterial cell-wall peptidoglycan.</text>
</comment>
<evidence type="ECO:0000256" key="14">
    <source>
        <dbReference type="ARBA" id="ARBA00056782"/>
    </source>
</evidence>
<dbReference type="GO" id="GO:0008765">
    <property type="term" value="F:UDP-N-acetylmuramoylalanyl-D-glutamate-2,6-diaminopimelate ligase activity"/>
    <property type="evidence" value="ECO:0007669"/>
    <property type="project" value="UniProtKB-UniRule"/>
</dbReference>
<accession>A0A7W2A781</accession>
<evidence type="ECO:0000256" key="9">
    <source>
        <dbReference type="ARBA" id="ARBA00022960"/>
    </source>
</evidence>
<evidence type="ECO:0000256" key="5">
    <source>
        <dbReference type="ARBA" id="ARBA00022618"/>
    </source>
</evidence>
<feature type="binding site" evidence="20">
    <location>
        <begin position="108"/>
        <end position="114"/>
    </location>
    <ligand>
        <name>ATP</name>
        <dbReference type="ChEBI" id="CHEBI:30616"/>
    </ligand>
</feature>
<evidence type="ECO:0000256" key="3">
    <source>
        <dbReference type="ARBA" id="ARBA00022490"/>
    </source>
</evidence>
<evidence type="ECO:0000313" key="26">
    <source>
        <dbReference type="Proteomes" id="UP000535491"/>
    </source>
</evidence>
<reference evidence="25 26" key="1">
    <citation type="submission" date="2020-07" db="EMBL/GenBank/DDBJ databases">
        <authorList>
            <person name="Feng H."/>
        </authorList>
    </citation>
    <scope>NUCLEOTIDE SEQUENCE [LARGE SCALE GENOMIC DNA]</scope>
    <source>
        <strain evidence="26">s-10</strain>
    </source>
</reference>
<feature type="modified residue" description="N6-carboxylysine" evidence="20">
    <location>
        <position position="217"/>
    </location>
</feature>
<dbReference type="Proteomes" id="UP000535491">
    <property type="component" value="Unassembled WGS sequence"/>
</dbReference>
<dbReference type="Pfam" id="PF08245">
    <property type="entry name" value="Mur_ligase_M"/>
    <property type="match status" value="1"/>
</dbReference>
<feature type="binding site" evidence="20">
    <location>
        <position position="177"/>
    </location>
    <ligand>
        <name>UDP-N-acetyl-alpha-D-muramoyl-L-alanyl-D-glutamate</name>
        <dbReference type="ChEBI" id="CHEBI:83900"/>
    </ligand>
</feature>
<keyword evidence="8 20" id="KW-0460">Magnesium</keyword>
<dbReference type="Gene3D" id="3.40.1190.10">
    <property type="entry name" value="Mur-like, catalytic domain"/>
    <property type="match status" value="1"/>
</dbReference>
<evidence type="ECO:0000256" key="10">
    <source>
        <dbReference type="ARBA" id="ARBA00022984"/>
    </source>
</evidence>
<feature type="binding site" evidence="20">
    <location>
        <position position="185"/>
    </location>
    <ligand>
        <name>UDP-N-acetyl-alpha-D-muramoyl-L-alanyl-D-glutamate</name>
        <dbReference type="ChEBI" id="CHEBI:83900"/>
    </ligand>
</feature>
<feature type="binding site" evidence="20">
    <location>
        <position position="30"/>
    </location>
    <ligand>
        <name>UDP-N-acetyl-alpha-D-muramoyl-L-alanyl-D-glutamate</name>
        <dbReference type="ChEBI" id="CHEBI:83900"/>
    </ligand>
</feature>
<evidence type="ECO:0000259" key="24">
    <source>
        <dbReference type="Pfam" id="PF08245"/>
    </source>
</evidence>
<comment type="similarity">
    <text evidence="2 20">Belongs to the MurCDEF family. MurE subfamily.</text>
</comment>
<comment type="caution">
    <text evidence="20">Lacks conserved residue(s) required for the propagation of feature annotation.</text>
</comment>
<keyword evidence="6 20" id="KW-0547">Nucleotide-binding</keyword>